<dbReference type="PANTHER" id="PTHR24171">
    <property type="entry name" value="ANKYRIN REPEAT DOMAIN-CONTAINING PROTEIN 39-RELATED"/>
    <property type="match status" value="1"/>
</dbReference>
<dbReference type="InterPro" id="IPR002110">
    <property type="entry name" value="Ankyrin_rpt"/>
</dbReference>
<dbReference type="PROSITE" id="PS50297">
    <property type="entry name" value="ANK_REP_REGION"/>
    <property type="match status" value="1"/>
</dbReference>
<keyword evidence="2 3" id="KW-0040">ANK repeat</keyword>
<organism evidence="4 5">
    <name type="scientific">Dactylonectria estremocensis</name>
    <dbReference type="NCBI Taxonomy" id="1079267"/>
    <lineage>
        <taxon>Eukaryota</taxon>
        <taxon>Fungi</taxon>
        <taxon>Dikarya</taxon>
        <taxon>Ascomycota</taxon>
        <taxon>Pezizomycotina</taxon>
        <taxon>Sordariomycetes</taxon>
        <taxon>Hypocreomycetidae</taxon>
        <taxon>Hypocreales</taxon>
        <taxon>Nectriaceae</taxon>
        <taxon>Dactylonectria</taxon>
    </lineage>
</organism>
<evidence type="ECO:0000256" key="1">
    <source>
        <dbReference type="ARBA" id="ARBA00022737"/>
    </source>
</evidence>
<dbReference type="EMBL" id="JAGMUU010000014">
    <property type="protein sequence ID" value="KAH7140027.1"/>
    <property type="molecule type" value="Genomic_DNA"/>
</dbReference>
<proteinExistence type="predicted"/>
<dbReference type="SMART" id="SM00248">
    <property type="entry name" value="ANK"/>
    <property type="match status" value="4"/>
</dbReference>
<dbReference type="InterPro" id="IPR036770">
    <property type="entry name" value="Ankyrin_rpt-contain_sf"/>
</dbReference>
<dbReference type="Pfam" id="PF00023">
    <property type="entry name" value="Ank"/>
    <property type="match status" value="1"/>
</dbReference>
<protein>
    <submittedName>
        <fullName evidence="4">Ankyrin repeat domain-containing protein</fullName>
    </submittedName>
</protein>
<dbReference type="SUPFAM" id="SSF48403">
    <property type="entry name" value="Ankyrin repeat"/>
    <property type="match status" value="1"/>
</dbReference>
<accession>A0A9P9IZV0</accession>
<evidence type="ECO:0000313" key="4">
    <source>
        <dbReference type="EMBL" id="KAH7140027.1"/>
    </source>
</evidence>
<keyword evidence="1" id="KW-0677">Repeat</keyword>
<dbReference type="PROSITE" id="PS50088">
    <property type="entry name" value="ANK_REPEAT"/>
    <property type="match status" value="2"/>
</dbReference>
<feature type="repeat" description="ANK" evidence="3">
    <location>
        <begin position="95"/>
        <end position="124"/>
    </location>
</feature>
<sequence length="171" mass="18100">MSAVHQNNRLVKALLDSGVDFNERGAYGTVLQATIYTGNQETMAMLLEKGADVNAHVGYQATPLQLAANFGRSEMVSTLLIKGADINARQGITGTALQEASHLGNWAMVKTLLANGVDINVRSLRGTALQAAAAGRSHGIFLMLLSKGALRTKGNRFGNFSRKSVEGILGS</sequence>
<gene>
    <name evidence="4" type="ORF">B0J13DRAFT_527681</name>
</gene>
<keyword evidence="5" id="KW-1185">Reference proteome</keyword>
<dbReference type="Gene3D" id="1.25.40.20">
    <property type="entry name" value="Ankyrin repeat-containing domain"/>
    <property type="match status" value="2"/>
</dbReference>
<comment type="caution">
    <text evidence="4">The sequence shown here is derived from an EMBL/GenBank/DDBJ whole genome shotgun (WGS) entry which is preliminary data.</text>
</comment>
<evidence type="ECO:0000313" key="5">
    <source>
        <dbReference type="Proteomes" id="UP000717696"/>
    </source>
</evidence>
<dbReference type="Pfam" id="PF12796">
    <property type="entry name" value="Ank_2"/>
    <property type="match status" value="1"/>
</dbReference>
<name>A0A9P9IZV0_9HYPO</name>
<evidence type="ECO:0000256" key="3">
    <source>
        <dbReference type="PROSITE-ProRule" id="PRU00023"/>
    </source>
</evidence>
<dbReference type="OrthoDB" id="194358at2759"/>
<reference evidence="4" key="1">
    <citation type="journal article" date="2021" name="Nat. Commun.">
        <title>Genetic determinants of endophytism in the Arabidopsis root mycobiome.</title>
        <authorList>
            <person name="Mesny F."/>
            <person name="Miyauchi S."/>
            <person name="Thiergart T."/>
            <person name="Pickel B."/>
            <person name="Atanasova L."/>
            <person name="Karlsson M."/>
            <person name="Huettel B."/>
            <person name="Barry K.W."/>
            <person name="Haridas S."/>
            <person name="Chen C."/>
            <person name="Bauer D."/>
            <person name="Andreopoulos W."/>
            <person name="Pangilinan J."/>
            <person name="LaButti K."/>
            <person name="Riley R."/>
            <person name="Lipzen A."/>
            <person name="Clum A."/>
            <person name="Drula E."/>
            <person name="Henrissat B."/>
            <person name="Kohler A."/>
            <person name="Grigoriev I.V."/>
            <person name="Martin F.M."/>
            <person name="Hacquard S."/>
        </authorList>
    </citation>
    <scope>NUCLEOTIDE SEQUENCE</scope>
    <source>
        <strain evidence="4">MPI-CAGE-AT-0021</strain>
    </source>
</reference>
<dbReference type="AlphaFoldDB" id="A0A9P9IZV0"/>
<dbReference type="Proteomes" id="UP000717696">
    <property type="component" value="Unassembled WGS sequence"/>
</dbReference>
<feature type="repeat" description="ANK" evidence="3">
    <location>
        <begin position="59"/>
        <end position="91"/>
    </location>
</feature>
<evidence type="ECO:0000256" key="2">
    <source>
        <dbReference type="ARBA" id="ARBA00023043"/>
    </source>
</evidence>